<evidence type="ECO:0000313" key="2">
    <source>
        <dbReference type="Proteomes" id="UP000234681"/>
    </source>
</evidence>
<accession>A6HBJ1</accession>
<reference evidence="2" key="1">
    <citation type="submission" date="2005-09" db="EMBL/GenBank/DDBJ databases">
        <authorList>
            <person name="Mural R.J."/>
            <person name="Li P.W."/>
            <person name="Adams M.D."/>
            <person name="Amanatides P.G."/>
            <person name="Baden-Tillson H."/>
            <person name="Barnstead M."/>
            <person name="Chin S.H."/>
            <person name="Dew I."/>
            <person name="Evans C.A."/>
            <person name="Ferriera S."/>
            <person name="Flanigan M."/>
            <person name="Fosler C."/>
            <person name="Glodek A."/>
            <person name="Gu Z."/>
            <person name="Holt R.A."/>
            <person name="Jennings D."/>
            <person name="Kraft C.L."/>
            <person name="Lu F."/>
            <person name="Nguyen T."/>
            <person name="Nusskern D.R."/>
            <person name="Pfannkoch C.M."/>
            <person name="Sitter C."/>
            <person name="Sutton G.G."/>
            <person name="Venter J.C."/>
            <person name="Wang Z."/>
            <person name="Woodage T."/>
            <person name="Zheng X.H."/>
            <person name="Zhong F."/>
        </authorList>
    </citation>
    <scope>NUCLEOTIDE SEQUENCE [LARGE SCALE GENOMIC DNA]</scope>
    <source>
        <strain>BN</strain>
        <strain evidence="2">Sprague-Dawley</strain>
    </source>
</reference>
<proteinExistence type="predicted"/>
<organism evidence="1 2">
    <name type="scientific">Rattus norvegicus</name>
    <name type="common">Rat</name>
    <dbReference type="NCBI Taxonomy" id="10116"/>
    <lineage>
        <taxon>Eukaryota</taxon>
        <taxon>Metazoa</taxon>
        <taxon>Chordata</taxon>
        <taxon>Craniata</taxon>
        <taxon>Vertebrata</taxon>
        <taxon>Euteleostomi</taxon>
        <taxon>Mammalia</taxon>
        <taxon>Eutheria</taxon>
        <taxon>Euarchontoglires</taxon>
        <taxon>Glires</taxon>
        <taxon>Rodentia</taxon>
        <taxon>Myomorpha</taxon>
        <taxon>Muroidea</taxon>
        <taxon>Muridae</taxon>
        <taxon>Murinae</taxon>
        <taxon>Rattus</taxon>
    </lineage>
</organism>
<dbReference type="EMBL" id="CH473947">
    <property type="protein sequence ID" value="EDM03396.1"/>
    <property type="molecule type" value="Genomic_DNA"/>
</dbReference>
<dbReference type="AlphaFoldDB" id="A6HBJ1"/>
<dbReference type="Proteomes" id="UP000234681">
    <property type="component" value="Chromosome 6"/>
</dbReference>
<sequence>MSMCMHVYVQEHVSLEVNVKCLPLLHSTSLCEMGYLTKPGVFDLGL</sequence>
<protein>
    <submittedName>
        <fullName evidence="1">RCG63444</fullName>
    </submittedName>
</protein>
<name>A6HBJ1_RAT</name>
<gene>
    <name evidence="1" type="ORF">rCG_63444</name>
</gene>
<evidence type="ECO:0000313" key="1">
    <source>
        <dbReference type="EMBL" id="EDM03396.1"/>
    </source>
</evidence>